<dbReference type="Gene3D" id="2.60.40.790">
    <property type="match status" value="1"/>
</dbReference>
<keyword evidence="5" id="KW-1185">Reference proteome</keyword>
<reference evidence="4" key="2">
    <citation type="submission" date="2022-06" db="EMBL/GenBank/DDBJ databases">
        <title>Thermospira aquatica gen. nov., sp. nov.</title>
        <authorList>
            <person name="Ben Ali Gam Z."/>
            <person name="Labat M."/>
        </authorList>
    </citation>
    <scope>NUCLEOTIDE SEQUENCE</scope>
    <source>
        <strain evidence="4">F1F22</strain>
    </source>
</reference>
<comment type="similarity">
    <text evidence="1 2">Belongs to the small heat shock protein (HSP20) family.</text>
</comment>
<evidence type="ECO:0000259" key="3">
    <source>
        <dbReference type="PROSITE" id="PS01031"/>
    </source>
</evidence>
<protein>
    <submittedName>
        <fullName evidence="4">Hsp20/alpha crystallin family protein</fullName>
    </submittedName>
</protein>
<dbReference type="SUPFAM" id="SSF49764">
    <property type="entry name" value="HSP20-like chaperones"/>
    <property type="match status" value="1"/>
</dbReference>
<evidence type="ECO:0000256" key="2">
    <source>
        <dbReference type="RuleBase" id="RU003616"/>
    </source>
</evidence>
<dbReference type="KEGG" id="taqu:KDW03_07705"/>
<proteinExistence type="inferred from homology"/>
<accession>A0AAX3BAW5</accession>
<dbReference type="EMBL" id="CP073355">
    <property type="protein sequence ID" value="URA09372.1"/>
    <property type="molecule type" value="Genomic_DNA"/>
</dbReference>
<reference evidence="4" key="1">
    <citation type="submission" date="2021-04" db="EMBL/GenBank/DDBJ databases">
        <authorList>
            <person name="Postec A."/>
        </authorList>
    </citation>
    <scope>NUCLEOTIDE SEQUENCE</scope>
    <source>
        <strain evidence="4">F1F22</strain>
    </source>
</reference>
<evidence type="ECO:0000313" key="4">
    <source>
        <dbReference type="EMBL" id="URA09372.1"/>
    </source>
</evidence>
<dbReference type="PROSITE" id="PS01031">
    <property type="entry name" value="SHSP"/>
    <property type="match status" value="1"/>
</dbReference>
<feature type="domain" description="SHSP" evidence="3">
    <location>
        <begin position="26"/>
        <end position="138"/>
    </location>
</feature>
<dbReference type="InterPro" id="IPR031107">
    <property type="entry name" value="Small_HSP"/>
</dbReference>
<dbReference type="InterPro" id="IPR002068">
    <property type="entry name" value="A-crystallin/Hsp20_dom"/>
</dbReference>
<dbReference type="Proteomes" id="UP001056539">
    <property type="component" value="Chromosome"/>
</dbReference>
<dbReference type="Pfam" id="PF00011">
    <property type="entry name" value="HSP20"/>
    <property type="match status" value="1"/>
</dbReference>
<dbReference type="PANTHER" id="PTHR11527">
    <property type="entry name" value="HEAT-SHOCK PROTEIN 20 FAMILY MEMBER"/>
    <property type="match status" value="1"/>
</dbReference>
<dbReference type="InterPro" id="IPR008978">
    <property type="entry name" value="HSP20-like_chaperone"/>
</dbReference>
<sequence>MKLIRRNTNPISWLDDFFRTDWVTTFDGTPWSFNVDLEETDKAIVVKADLPGMDEKDIKVELSNNILTISGSRSEKREEKNKNYHRIERFEGSFCRSIELPREVDANKAKAEYKKGVLTIELPKVGESKTKKIDVKIS</sequence>
<organism evidence="4 5">
    <name type="scientific">Thermospira aquatica</name>
    <dbReference type="NCBI Taxonomy" id="2828656"/>
    <lineage>
        <taxon>Bacteria</taxon>
        <taxon>Pseudomonadati</taxon>
        <taxon>Spirochaetota</taxon>
        <taxon>Spirochaetia</taxon>
        <taxon>Brevinematales</taxon>
        <taxon>Thermospiraceae</taxon>
        <taxon>Thermospira</taxon>
    </lineage>
</organism>
<dbReference type="CDD" id="cd06464">
    <property type="entry name" value="ACD_sHsps-like"/>
    <property type="match status" value="1"/>
</dbReference>
<name>A0AAX3BAW5_9SPIR</name>
<dbReference type="RefSeq" id="WP_271434499.1">
    <property type="nucleotide sequence ID" value="NZ_CP073355.1"/>
</dbReference>
<evidence type="ECO:0000256" key="1">
    <source>
        <dbReference type="PROSITE-ProRule" id="PRU00285"/>
    </source>
</evidence>
<evidence type="ECO:0000313" key="5">
    <source>
        <dbReference type="Proteomes" id="UP001056539"/>
    </source>
</evidence>
<dbReference type="AlphaFoldDB" id="A0AAX3BAW5"/>
<gene>
    <name evidence="4" type="ORF">KDW03_07705</name>
</gene>